<feature type="compositionally biased region" description="Polar residues" evidence="1">
    <location>
        <begin position="123"/>
        <end position="135"/>
    </location>
</feature>
<comment type="caution">
    <text evidence="2">The sequence shown here is derived from an EMBL/GenBank/DDBJ whole genome shotgun (WGS) entry which is preliminary data.</text>
</comment>
<dbReference type="Gene3D" id="1.10.10.10">
    <property type="entry name" value="Winged helix-like DNA-binding domain superfamily/Winged helix DNA-binding domain"/>
    <property type="match status" value="1"/>
</dbReference>
<feature type="region of interest" description="Disordered" evidence="1">
    <location>
        <begin position="115"/>
        <end position="136"/>
    </location>
</feature>
<evidence type="ECO:0000313" key="3">
    <source>
        <dbReference type="Proteomes" id="UP001597218"/>
    </source>
</evidence>
<gene>
    <name evidence="2" type="ORF">ACFSFY_12545</name>
</gene>
<dbReference type="InterPro" id="IPR036390">
    <property type="entry name" value="WH_DNA-bd_sf"/>
</dbReference>
<dbReference type="RefSeq" id="WP_381538516.1">
    <property type="nucleotide sequence ID" value="NZ_JBHUGI010000032.1"/>
</dbReference>
<dbReference type="EMBL" id="JBHUGI010000032">
    <property type="protein sequence ID" value="MFD1928862.1"/>
    <property type="molecule type" value="Genomic_DNA"/>
</dbReference>
<dbReference type="InterPro" id="IPR036388">
    <property type="entry name" value="WH-like_DNA-bd_sf"/>
</dbReference>
<dbReference type="Pfam" id="PF13730">
    <property type="entry name" value="HTH_36"/>
    <property type="match status" value="1"/>
</dbReference>
<protein>
    <submittedName>
        <fullName evidence="2">Helix-turn-helix domain-containing protein</fullName>
    </submittedName>
</protein>
<sequence>MNYLTNHQPFQSKHELNEATASHLGRCKYELNETDRDVLLMLSRYAIKYPGVAHLKVATIAKHVDKSERTIQRAIRKLERLQIIEIKPFIRQVSGGFGANLYIFLPSSVVSKAAPRKELTKPTPATDTSNNSKNEPISFISKKDSYIHNTYHQVSVTHYNRFKKFVESFKGKDNQPLVSRLYGVYRAQTLRYLKYDIYKGKSEQFNALSLQALSITFQATKKKNIHNISGYYDGVLRELIGKLLFGNMFMEYDVPVEFNF</sequence>
<name>A0ABW4SH49_9BACL</name>
<dbReference type="Proteomes" id="UP001597218">
    <property type="component" value="Unassembled WGS sequence"/>
</dbReference>
<evidence type="ECO:0000313" key="2">
    <source>
        <dbReference type="EMBL" id="MFD1928862.1"/>
    </source>
</evidence>
<organism evidence="2 3">
    <name type="scientific">Sporosarcina siberiensis</name>
    <dbReference type="NCBI Taxonomy" id="1365606"/>
    <lineage>
        <taxon>Bacteria</taxon>
        <taxon>Bacillati</taxon>
        <taxon>Bacillota</taxon>
        <taxon>Bacilli</taxon>
        <taxon>Bacillales</taxon>
        <taxon>Caryophanaceae</taxon>
        <taxon>Sporosarcina</taxon>
    </lineage>
</organism>
<proteinExistence type="predicted"/>
<accession>A0ABW4SH49</accession>
<dbReference type="SUPFAM" id="SSF46785">
    <property type="entry name" value="Winged helix' DNA-binding domain"/>
    <property type="match status" value="1"/>
</dbReference>
<keyword evidence="3" id="KW-1185">Reference proteome</keyword>
<evidence type="ECO:0000256" key="1">
    <source>
        <dbReference type="SAM" id="MobiDB-lite"/>
    </source>
</evidence>
<reference evidence="3" key="1">
    <citation type="journal article" date="2019" name="Int. J. Syst. Evol. Microbiol.">
        <title>The Global Catalogue of Microorganisms (GCM) 10K type strain sequencing project: providing services to taxonomists for standard genome sequencing and annotation.</title>
        <authorList>
            <consortium name="The Broad Institute Genomics Platform"/>
            <consortium name="The Broad Institute Genome Sequencing Center for Infectious Disease"/>
            <person name="Wu L."/>
            <person name="Ma J."/>
        </authorList>
    </citation>
    <scope>NUCLEOTIDE SEQUENCE [LARGE SCALE GENOMIC DNA]</scope>
    <source>
        <strain evidence="3">CGMCC 4.7177</strain>
    </source>
</reference>